<evidence type="ECO:0000313" key="3">
    <source>
        <dbReference type="EMBL" id="APX90990.1"/>
    </source>
</evidence>
<accession>A0A1U7DLY2</accession>
<dbReference type="CDD" id="cd12797">
    <property type="entry name" value="M23_peptidase"/>
    <property type="match status" value="1"/>
</dbReference>
<proteinExistence type="predicted"/>
<dbReference type="Pfam" id="PF01551">
    <property type="entry name" value="Peptidase_M23"/>
    <property type="match status" value="1"/>
</dbReference>
<evidence type="ECO:0000313" key="4">
    <source>
        <dbReference type="Proteomes" id="UP000187266"/>
    </source>
</evidence>
<evidence type="ECO:0000259" key="2">
    <source>
        <dbReference type="Pfam" id="PF01551"/>
    </source>
</evidence>
<evidence type="ECO:0000256" key="1">
    <source>
        <dbReference type="ARBA" id="ARBA00022729"/>
    </source>
</evidence>
<dbReference type="InterPro" id="IPR050570">
    <property type="entry name" value="Cell_wall_metabolism_enzyme"/>
</dbReference>
<dbReference type="Proteomes" id="UP000187266">
    <property type="component" value="Chromosome"/>
</dbReference>
<sequence length="328" mass="34948">MASPPPDPLAEAPRLMLPLECELGLTCDFQNLVDHDPGPGTRDFQCGPLTYDGHMGTDIRVPDLAAMEAGVTVRAAAAGRVLRRRDGMADNDLAPLPVASGQDARDCGNGVLLDHGGGWQTQYCHMARGSVSVRAGDELPAGAPLGRVGLSGRTEFPHLHFSVTYKGQEVDPFSPTDVAQCPLVALPEGQPAPAATEPAPTLWEPPLRPRPGGFMRLGFSTALPELDQLRRGGVALKALPADAPALVLWGFGFAARGGDEVLLRIDGPDGPLVDRRMPVEAPQAQFFRAAGLKREGEAWPPGPYTGLVELWRQGKRIDSGTLRIDLDQ</sequence>
<dbReference type="Gene3D" id="2.70.70.10">
    <property type="entry name" value="Glucose Permease (Domain IIA)"/>
    <property type="match status" value="1"/>
</dbReference>
<organism evidence="3 4">
    <name type="scientific">Brevirhabdus pacifica</name>
    <dbReference type="NCBI Taxonomy" id="1267768"/>
    <lineage>
        <taxon>Bacteria</taxon>
        <taxon>Pseudomonadati</taxon>
        <taxon>Pseudomonadota</taxon>
        <taxon>Alphaproteobacteria</taxon>
        <taxon>Rhodobacterales</taxon>
        <taxon>Paracoccaceae</taxon>
        <taxon>Brevirhabdus</taxon>
    </lineage>
</organism>
<dbReference type="STRING" id="1267768.BV394_05595"/>
<dbReference type="GO" id="GO:0004222">
    <property type="term" value="F:metalloendopeptidase activity"/>
    <property type="evidence" value="ECO:0007669"/>
    <property type="project" value="TreeGrafter"/>
</dbReference>
<name>A0A1U7DLY2_9RHOB</name>
<dbReference type="SUPFAM" id="SSF51261">
    <property type="entry name" value="Duplicated hybrid motif"/>
    <property type="match status" value="1"/>
</dbReference>
<dbReference type="EMBL" id="CP019124">
    <property type="protein sequence ID" value="APX90990.1"/>
    <property type="molecule type" value="Genomic_DNA"/>
</dbReference>
<keyword evidence="4" id="KW-1185">Reference proteome</keyword>
<feature type="domain" description="M23ase beta-sheet core" evidence="2">
    <location>
        <begin position="54"/>
        <end position="172"/>
    </location>
</feature>
<dbReference type="AlphaFoldDB" id="A0A1U7DLY2"/>
<dbReference type="PANTHER" id="PTHR21666:SF289">
    <property type="entry name" value="L-ALA--D-GLU ENDOPEPTIDASE"/>
    <property type="match status" value="1"/>
</dbReference>
<dbReference type="InterPro" id="IPR016047">
    <property type="entry name" value="M23ase_b-sheet_dom"/>
</dbReference>
<reference evidence="3 4" key="1">
    <citation type="submission" date="2017-01" db="EMBL/GenBank/DDBJ databases">
        <title>Genomic analysis of Xuhuaishuia manganoxidans DY6-4.</title>
        <authorList>
            <person name="Wang X."/>
        </authorList>
    </citation>
    <scope>NUCLEOTIDE SEQUENCE [LARGE SCALE GENOMIC DNA]</scope>
    <source>
        <strain evidence="3 4">DY6-4</strain>
    </source>
</reference>
<protein>
    <recommendedName>
        <fullName evidence="2">M23ase beta-sheet core domain-containing protein</fullName>
    </recommendedName>
</protein>
<gene>
    <name evidence="3" type="ORF">BV394_05595</name>
</gene>
<dbReference type="InterPro" id="IPR011055">
    <property type="entry name" value="Dup_hybrid_motif"/>
</dbReference>
<dbReference type="PANTHER" id="PTHR21666">
    <property type="entry name" value="PEPTIDASE-RELATED"/>
    <property type="match status" value="1"/>
</dbReference>
<keyword evidence="1" id="KW-0732">Signal</keyword>